<dbReference type="Pfam" id="PF23960">
    <property type="entry name" value="DUF7289"/>
    <property type="match status" value="1"/>
</dbReference>
<protein>
    <submittedName>
        <fullName evidence="1">Uncharacterized protein</fullName>
    </submittedName>
</protein>
<name>A0A0E3STD9_METMT</name>
<organism evidence="1 2">
    <name type="scientific">Methanococcoides methylutens MM1</name>
    <dbReference type="NCBI Taxonomy" id="1434104"/>
    <lineage>
        <taxon>Archaea</taxon>
        <taxon>Methanobacteriati</taxon>
        <taxon>Methanobacteriota</taxon>
        <taxon>Stenosarchaea group</taxon>
        <taxon>Methanomicrobia</taxon>
        <taxon>Methanosarcinales</taxon>
        <taxon>Methanosarcinaceae</taxon>
        <taxon>Methanococcoides</taxon>
    </lineage>
</organism>
<sequence>MIEDAENTGPFTLIFDGPKGIFHVFYEKTFYTLQDRGGPAENVSLNFSSGYFKYRASNNFWIDQELIFENGALIIAQGGSSAIRSNPFIKLEEDGSLLTLWFFDLVGDKESVSGNGLATVTMESKNRREMIYPYVENTTITMYSYAPDAFEIYMRDLSGGNIYRNNDTITVWFENKTVRIIHSEMSIGFV</sequence>
<gene>
    <name evidence="1" type="ORF">MCMEM_1814</name>
</gene>
<evidence type="ECO:0000313" key="2">
    <source>
        <dbReference type="Proteomes" id="UP000033048"/>
    </source>
</evidence>
<accession>A0A0E3STD9</accession>
<dbReference type="AlphaFoldDB" id="A0A0E3STD9"/>
<dbReference type="InterPro" id="IPR055713">
    <property type="entry name" value="DUF7289"/>
</dbReference>
<keyword evidence="2" id="KW-1185">Reference proteome</keyword>
<dbReference type="HOGENOM" id="CLU_1425103_0_0_2"/>
<dbReference type="Proteomes" id="UP000033048">
    <property type="component" value="Chromosome"/>
</dbReference>
<dbReference type="KEGG" id="mmet:MCMEM_1814"/>
<reference evidence="1 2" key="1">
    <citation type="submission" date="2014-07" db="EMBL/GenBank/DDBJ databases">
        <title>Methanogenic archaea and the global carbon cycle.</title>
        <authorList>
            <person name="Henriksen J.R."/>
            <person name="Luke J."/>
            <person name="Reinhart S."/>
            <person name="Benedict M.N."/>
            <person name="Youngblut N.D."/>
            <person name="Metcalf M.E."/>
            <person name="Whitaker R.J."/>
            <person name="Metcalf W.W."/>
        </authorList>
    </citation>
    <scope>NUCLEOTIDE SEQUENCE [LARGE SCALE GENOMIC DNA]</scope>
    <source>
        <strain evidence="1 2">MM1</strain>
    </source>
</reference>
<dbReference type="EMBL" id="CP009518">
    <property type="protein sequence ID" value="AKB85867.1"/>
    <property type="molecule type" value="Genomic_DNA"/>
</dbReference>
<evidence type="ECO:0000313" key="1">
    <source>
        <dbReference type="EMBL" id="AKB85867.1"/>
    </source>
</evidence>
<proteinExistence type="predicted"/>